<dbReference type="AlphaFoldDB" id="A0A5C3LFV6"/>
<keyword evidence="4" id="KW-1185">Reference proteome</keyword>
<dbReference type="EMBL" id="ML210146">
    <property type="protein sequence ID" value="TFK30776.1"/>
    <property type="molecule type" value="Genomic_DNA"/>
</dbReference>
<dbReference type="Pfam" id="PF01774">
    <property type="entry name" value="UreD"/>
    <property type="match status" value="1"/>
</dbReference>
<dbReference type="PANTHER" id="PTHR33643:SF1">
    <property type="entry name" value="UREASE ACCESSORY PROTEIN D"/>
    <property type="match status" value="1"/>
</dbReference>
<dbReference type="PANTHER" id="PTHR33643">
    <property type="entry name" value="UREASE ACCESSORY PROTEIN D"/>
    <property type="match status" value="1"/>
</dbReference>
<name>A0A5C3LFV6_COPMA</name>
<gene>
    <name evidence="3" type="ORF">FA15DRAFT_662828</name>
</gene>
<dbReference type="STRING" id="230819.A0A5C3LFV6"/>
<evidence type="ECO:0000256" key="2">
    <source>
        <dbReference type="ARBA" id="ARBA00023186"/>
    </source>
</evidence>
<accession>A0A5C3LFV6</accession>
<reference evidence="3 4" key="1">
    <citation type="journal article" date="2019" name="Nat. Ecol. Evol.">
        <title>Megaphylogeny resolves global patterns of mushroom evolution.</title>
        <authorList>
            <person name="Varga T."/>
            <person name="Krizsan K."/>
            <person name="Foldi C."/>
            <person name="Dima B."/>
            <person name="Sanchez-Garcia M."/>
            <person name="Sanchez-Ramirez S."/>
            <person name="Szollosi G.J."/>
            <person name="Szarkandi J.G."/>
            <person name="Papp V."/>
            <person name="Albert L."/>
            <person name="Andreopoulos W."/>
            <person name="Angelini C."/>
            <person name="Antonin V."/>
            <person name="Barry K.W."/>
            <person name="Bougher N.L."/>
            <person name="Buchanan P."/>
            <person name="Buyck B."/>
            <person name="Bense V."/>
            <person name="Catcheside P."/>
            <person name="Chovatia M."/>
            <person name="Cooper J."/>
            <person name="Damon W."/>
            <person name="Desjardin D."/>
            <person name="Finy P."/>
            <person name="Geml J."/>
            <person name="Haridas S."/>
            <person name="Hughes K."/>
            <person name="Justo A."/>
            <person name="Karasinski D."/>
            <person name="Kautmanova I."/>
            <person name="Kiss B."/>
            <person name="Kocsube S."/>
            <person name="Kotiranta H."/>
            <person name="LaButti K.M."/>
            <person name="Lechner B.E."/>
            <person name="Liimatainen K."/>
            <person name="Lipzen A."/>
            <person name="Lukacs Z."/>
            <person name="Mihaltcheva S."/>
            <person name="Morgado L.N."/>
            <person name="Niskanen T."/>
            <person name="Noordeloos M.E."/>
            <person name="Ohm R.A."/>
            <person name="Ortiz-Santana B."/>
            <person name="Ovrebo C."/>
            <person name="Racz N."/>
            <person name="Riley R."/>
            <person name="Savchenko A."/>
            <person name="Shiryaev A."/>
            <person name="Soop K."/>
            <person name="Spirin V."/>
            <person name="Szebenyi C."/>
            <person name="Tomsovsky M."/>
            <person name="Tulloss R.E."/>
            <person name="Uehling J."/>
            <person name="Grigoriev I.V."/>
            <person name="Vagvolgyi C."/>
            <person name="Papp T."/>
            <person name="Martin F.M."/>
            <person name="Miettinen O."/>
            <person name="Hibbett D.S."/>
            <person name="Nagy L.G."/>
        </authorList>
    </citation>
    <scope>NUCLEOTIDE SEQUENCE [LARGE SCALE GENOMIC DNA]</scope>
    <source>
        <strain evidence="3 4">CBS 121175</strain>
    </source>
</reference>
<evidence type="ECO:0000313" key="3">
    <source>
        <dbReference type="EMBL" id="TFK30776.1"/>
    </source>
</evidence>
<keyword evidence="2" id="KW-0143">Chaperone</keyword>
<protein>
    <submittedName>
        <fullName evidence="3">UreD-domain-containing protein</fullName>
    </submittedName>
</protein>
<dbReference type="Proteomes" id="UP000307440">
    <property type="component" value="Unassembled WGS sequence"/>
</dbReference>
<dbReference type="GO" id="GO:0016151">
    <property type="term" value="F:nickel cation binding"/>
    <property type="evidence" value="ECO:0007669"/>
    <property type="project" value="InterPro"/>
</dbReference>
<organism evidence="3 4">
    <name type="scientific">Coprinopsis marcescibilis</name>
    <name type="common">Agaric fungus</name>
    <name type="synonym">Psathyrella marcescibilis</name>
    <dbReference type="NCBI Taxonomy" id="230819"/>
    <lineage>
        <taxon>Eukaryota</taxon>
        <taxon>Fungi</taxon>
        <taxon>Dikarya</taxon>
        <taxon>Basidiomycota</taxon>
        <taxon>Agaricomycotina</taxon>
        <taxon>Agaricomycetes</taxon>
        <taxon>Agaricomycetidae</taxon>
        <taxon>Agaricales</taxon>
        <taxon>Agaricineae</taxon>
        <taxon>Psathyrellaceae</taxon>
        <taxon>Coprinopsis</taxon>
    </lineage>
</organism>
<dbReference type="HAMAP" id="MF_01384">
    <property type="entry name" value="UreD"/>
    <property type="match status" value="1"/>
</dbReference>
<sequence>MASKQTLPFGTGRIVVSTHASKSVFTELASTYPLKLLSPKVTLEGVAVAYILSYGGGLVGGDKVSLSVEVQDKAKLVLLSQGSTKVFKIRPGTRLASKGGDTTLTVQAMTYAVGPASTLVLLPDPVTCFRHASYNQIQKFDLDPTASLVLLDSITAGRQALGENWDFSRYYSMNQVRVEGRLVANDVLLLQDERGLSSGLHTRSLGDQLAPYSCYAMVVLYGPELEATIQDIAMQYDGLTVYQRKTAGDSIWSFSRVENEAAVVRVAGKETEMVRSLLKVVLRQLEHVVGPDIYRRAFS</sequence>
<comment type="similarity">
    <text evidence="1">Belongs to the UreD family.</text>
</comment>
<proteinExistence type="inferred from homology"/>
<evidence type="ECO:0000256" key="1">
    <source>
        <dbReference type="ARBA" id="ARBA00007177"/>
    </source>
</evidence>
<dbReference type="InterPro" id="IPR002669">
    <property type="entry name" value="UreD"/>
</dbReference>
<dbReference type="OrthoDB" id="5550464at2759"/>
<evidence type="ECO:0000313" key="4">
    <source>
        <dbReference type="Proteomes" id="UP000307440"/>
    </source>
</evidence>